<dbReference type="OrthoDB" id="6279911at2759"/>
<dbReference type="GO" id="GO:0005730">
    <property type="term" value="C:nucleolus"/>
    <property type="evidence" value="ECO:0007669"/>
    <property type="project" value="UniProtKB-SubCell"/>
</dbReference>
<evidence type="ECO:0000256" key="1">
    <source>
        <dbReference type="ARBA" id="ARBA00004604"/>
    </source>
</evidence>
<dbReference type="GO" id="GO:0000462">
    <property type="term" value="P:maturation of SSU-rRNA from tricistronic rRNA transcript (SSU-rRNA, 5.8S rRNA, LSU-rRNA)"/>
    <property type="evidence" value="ECO:0007669"/>
    <property type="project" value="TreeGrafter"/>
</dbReference>
<comment type="subunit">
    <text evidence="6">Associates with 90S and pre-40S pre-ribosomal particles.</text>
</comment>
<evidence type="ECO:0000313" key="12">
    <source>
        <dbReference type="Proteomes" id="UP000321570"/>
    </source>
</evidence>
<keyword evidence="5 6" id="KW-0539">Nucleus</keyword>
<reference evidence="10 12" key="3">
    <citation type="submission" date="2019-07" db="EMBL/GenBank/DDBJ databases">
        <authorList>
            <person name="Jastrzebski P J."/>
            <person name="Paukszto L."/>
            <person name="Jastrzebski P J."/>
        </authorList>
    </citation>
    <scope>NUCLEOTIDE SEQUENCE [LARGE SCALE GENOMIC DNA]</scope>
    <source>
        <strain evidence="10 12">WMS-il1</strain>
    </source>
</reference>
<comment type="subcellular location">
    <subcellularLocation>
        <location evidence="1 6">Nucleus</location>
        <location evidence="1 6">Nucleolus</location>
    </subcellularLocation>
</comment>
<evidence type="ECO:0000313" key="13">
    <source>
        <dbReference type="WBParaSite" id="HDID_0000681701-mRNA-1"/>
    </source>
</evidence>
<dbReference type="InterPro" id="IPR009292">
    <property type="entry name" value="RRP36"/>
</dbReference>
<dbReference type="Proteomes" id="UP000321570">
    <property type="component" value="Unassembled WGS sequence"/>
</dbReference>
<feature type="compositionally biased region" description="Basic and acidic residues" evidence="8">
    <location>
        <begin position="149"/>
        <end position="163"/>
    </location>
</feature>
<accession>A0A0R3SPD9</accession>
<keyword evidence="6" id="KW-0687">Ribonucleoprotein</keyword>
<feature type="coiled-coil region" evidence="7">
    <location>
        <begin position="60"/>
        <end position="87"/>
    </location>
</feature>
<dbReference type="PANTHER" id="PTHR21738:SF0">
    <property type="entry name" value="RIBOSOMAL RNA PROCESSING PROTEIN 36 HOMOLOG"/>
    <property type="match status" value="1"/>
</dbReference>
<dbReference type="AlphaFoldDB" id="A0A0R3SPD9"/>
<protein>
    <recommendedName>
        <fullName evidence="6">rRNA biogenesis protein RRP36</fullName>
    </recommendedName>
</protein>
<evidence type="ECO:0000256" key="3">
    <source>
        <dbReference type="ARBA" id="ARBA00022517"/>
    </source>
</evidence>
<evidence type="ECO:0000313" key="10">
    <source>
        <dbReference type="EMBL" id="VUZ41049.1"/>
    </source>
</evidence>
<dbReference type="GO" id="GO:0030686">
    <property type="term" value="C:90S preribosome"/>
    <property type="evidence" value="ECO:0007669"/>
    <property type="project" value="TreeGrafter"/>
</dbReference>
<organism evidence="13">
    <name type="scientific">Hymenolepis diminuta</name>
    <name type="common">Rat tapeworm</name>
    <dbReference type="NCBI Taxonomy" id="6216"/>
    <lineage>
        <taxon>Eukaryota</taxon>
        <taxon>Metazoa</taxon>
        <taxon>Spiralia</taxon>
        <taxon>Lophotrochozoa</taxon>
        <taxon>Platyhelminthes</taxon>
        <taxon>Cestoda</taxon>
        <taxon>Eucestoda</taxon>
        <taxon>Cyclophyllidea</taxon>
        <taxon>Hymenolepididae</taxon>
        <taxon>Hymenolepis</taxon>
    </lineage>
</organism>
<dbReference type="Pfam" id="PF06102">
    <property type="entry name" value="RRP36"/>
    <property type="match status" value="1"/>
</dbReference>
<dbReference type="WBParaSite" id="HDID_0000681701-mRNA-1">
    <property type="protein sequence ID" value="HDID_0000681701-mRNA-1"/>
    <property type="gene ID" value="HDID_0000681701"/>
</dbReference>
<dbReference type="EMBL" id="UYSG01010880">
    <property type="protein sequence ID" value="VDL59133.1"/>
    <property type="molecule type" value="Genomic_DNA"/>
</dbReference>
<proteinExistence type="inferred from homology"/>
<keyword evidence="12" id="KW-1185">Reference proteome</keyword>
<keyword evidence="7" id="KW-0175">Coiled coil</keyword>
<feature type="region of interest" description="Disordered" evidence="8">
    <location>
        <begin position="149"/>
        <end position="178"/>
    </location>
</feature>
<dbReference type="EMBL" id="CABIJS010000044">
    <property type="protein sequence ID" value="VUZ41049.1"/>
    <property type="molecule type" value="Genomic_DNA"/>
</dbReference>
<comment type="function">
    <text evidence="6">Component of the 90S pre-ribosome involved in the maturation of rRNAs. Required for early cleavages of the pre-RNAs in the 40S ribosomal subunit maturation pathway.</text>
</comment>
<evidence type="ECO:0000256" key="2">
    <source>
        <dbReference type="ARBA" id="ARBA00009418"/>
    </source>
</evidence>
<evidence type="ECO:0000313" key="9">
    <source>
        <dbReference type="EMBL" id="VDL59133.1"/>
    </source>
</evidence>
<dbReference type="PANTHER" id="PTHR21738">
    <property type="entry name" value="RIBOSOMAL RNA PROCESSING PROTEIN 36 HOMOLOG"/>
    <property type="match status" value="1"/>
</dbReference>
<reference evidence="9 11" key="2">
    <citation type="submission" date="2018-11" db="EMBL/GenBank/DDBJ databases">
        <authorList>
            <consortium name="Pathogen Informatics"/>
        </authorList>
    </citation>
    <scope>NUCLEOTIDE SEQUENCE [LARGE SCALE GENOMIC DNA]</scope>
</reference>
<evidence type="ECO:0000313" key="11">
    <source>
        <dbReference type="Proteomes" id="UP000274504"/>
    </source>
</evidence>
<gene>
    <name evidence="9" type="ORF">HDID_LOCUS6815</name>
    <name evidence="10" type="ORF">WMSIL1_LOCUS1877</name>
</gene>
<keyword evidence="3 6" id="KW-0690">Ribosome biogenesis</keyword>
<sequence length="178" mass="21388">MADELKDEPLTIPFKQLKKDRFALTTSLKQENIKAKRDARRRSYFRDPRFDPRVNGVCVLRDWKSLSEEREETLKKLKKDLKKVRSDESRDKIMKAIKLLKQRQATEKDIEIKRRVKLNLQKEQMEKLKAGQRASFLTRNELREKVKEEKLKSLSQREKERYLSRQSRKKYGSSAFDD</sequence>
<evidence type="ECO:0000256" key="6">
    <source>
        <dbReference type="RuleBase" id="RU368027"/>
    </source>
</evidence>
<dbReference type="Proteomes" id="UP000274504">
    <property type="component" value="Unassembled WGS sequence"/>
</dbReference>
<evidence type="ECO:0000256" key="5">
    <source>
        <dbReference type="ARBA" id="ARBA00023242"/>
    </source>
</evidence>
<keyword evidence="4 6" id="KW-0698">rRNA processing</keyword>
<comment type="similarity">
    <text evidence="2 6">Belongs to the RRP36 family.</text>
</comment>
<reference evidence="13" key="1">
    <citation type="submission" date="2017-02" db="UniProtKB">
        <authorList>
            <consortium name="WormBaseParasite"/>
        </authorList>
    </citation>
    <scope>IDENTIFICATION</scope>
</reference>
<evidence type="ECO:0000256" key="7">
    <source>
        <dbReference type="SAM" id="Coils"/>
    </source>
</evidence>
<evidence type="ECO:0000256" key="8">
    <source>
        <dbReference type="SAM" id="MobiDB-lite"/>
    </source>
</evidence>
<name>A0A0R3SPD9_HYMDI</name>
<evidence type="ECO:0000256" key="4">
    <source>
        <dbReference type="ARBA" id="ARBA00022552"/>
    </source>
</evidence>